<protein>
    <submittedName>
        <fullName evidence="2">Uncharacterized protein</fullName>
    </submittedName>
</protein>
<keyword evidence="3" id="KW-1185">Reference proteome</keyword>
<accession>A0ABS8UKX1</accession>
<evidence type="ECO:0000313" key="2">
    <source>
        <dbReference type="EMBL" id="MCD9558740.1"/>
    </source>
</evidence>
<proteinExistence type="predicted"/>
<comment type="caution">
    <text evidence="2">The sequence shown here is derived from an EMBL/GenBank/DDBJ whole genome shotgun (WGS) entry which is preliminary data.</text>
</comment>
<dbReference type="EMBL" id="JACEIK010002052">
    <property type="protein sequence ID" value="MCD9558740.1"/>
    <property type="molecule type" value="Genomic_DNA"/>
</dbReference>
<dbReference type="Proteomes" id="UP000823775">
    <property type="component" value="Unassembled WGS sequence"/>
</dbReference>
<sequence>MCEELSSMGLPEAREWSNALFEPRIERRDESVGQRKKTHDVMMKGHMEDHDSLLDQCTEACGAPLDICNKARDAQILPHHGFSHRRKKWKQGRVISEGKQGRGKEG</sequence>
<feature type="region of interest" description="Disordered" evidence="1">
    <location>
        <begin position="79"/>
        <end position="106"/>
    </location>
</feature>
<organism evidence="2 3">
    <name type="scientific">Datura stramonium</name>
    <name type="common">Jimsonweed</name>
    <name type="synonym">Common thornapple</name>
    <dbReference type="NCBI Taxonomy" id="4076"/>
    <lineage>
        <taxon>Eukaryota</taxon>
        <taxon>Viridiplantae</taxon>
        <taxon>Streptophyta</taxon>
        <taxon>Embryophyta</taxon>
        <taxon>Tracheophyta</taxon>
        <taxon>Spermatophyta</taxon>
        <taxon>Magnoliopsida</taxon>
        <taxon>eudicotyledons</taxon>
        <taxon>Gunneridae</taxon>
        <taxon>Pentapetalae</taxon>
        <taxon>asterids</taxon>
        <taxon>lamiids</taxon>
        <taxon>Solanales</taxon>
        <taxon>Solanaceae</taxon>
        <taxon>Solanoideae</taxon>
        <taxon>Datureae</taxon>
        <taxon>Datura</taxon>
    </lineage>
</organism>
<gene>
    <name evidence="2" type="ORF">HAX54_016318</name>
</gene>
<evidence type="ECO:0000313" key="3">
    <source>
        <dbReference type="Proteomes" id="UP000823775"/>
    </source>
</evidence>
<name>A0ABS8UKX1_DATST</name>
<evidence type="ECO:0000256" key="1">
    <source>
        <dbReference type="SAM" id="MobiDB-lite"/>
    </source>
</evidence>
<reference evidence="2 3" key="1">
    <citation type="journal article" date="2021" name="BMC Genomics">
        <title>Datura genome reveals duplications of psychoactive alkaloid biosynthetic genes and high mutation rate following tissue culture.</title>
        <authorList>
            <person name="Rajewski A."/>
            <person name="Carter-House D."/>
            <person name="Stajich J."/>
            <person name="Litt A."/>
        </authorList>
    </citation>
    <scope>NUCLEOTIDE SEQUENCE [LARGE SCALE GENOMIC DNA]</scope>
    <source>
        <strain evidence="2">AR-01</strain>
    </source>
</reference>
<feature type="compositionally biased region" description="Basic residues" evidence="1">
    <location>
        <begin position="81"/>
        <end position="91"/>
    </location>
</feature>